<dbReference type="InterPro" id="IPR011990">
    <property type="entry name" value="TPR-like_helical_dom_sf"/>
</dbReference>
<comment type="caution">
    <text evidence="2">The sequence shown here is derived from an EMBL/GenBank/DDBJ whole genome shotgun (WGS) entry which is preliminary data.</text>
</comment>
<feature type="compositionally biased region" description="Low complexity" evidence="1">
    <location>
        <begin position="327"/>
        <end position="342"/>
    </location>
</feature>
<feature type="non-terminal residue" evidence="2">
    <location>
        <position position="375"/>
    </location>
</feature>
<dbReference type="SUPFAM" id="SSF48452">
    <property type="entry name" value="TPR-like"/>
    <property type="match status" value="1"/>
</dbReference>
<evidence type="ECO:0000256" key="1">
    <source>
        <dbReference type="SAM" id="MobiDB-lite"/>
    </source>
</evidence>
<feature type="region of interest" description="Disordered" evidence="1">
    <location>
        <begin position="34"/>
        <end position="53"/>
    </location>
</feature>
<proteinExistence type="predicted"/>
<gene>
    <name evidence="2" type="ORF">THAOC_01439</name>
</gene>
<evidence type="ECO:0000313" key="3">
    <source>
        <dbReference type="Proteomes" id="UP000266841"/>
    </source>
</evidence>
<accession>K0TQX0</accession>
<protein>
    <submittedName>
        <fullName evidence="2">Uncharacterized protein</fullName>
    </submittedName>
</protein>
<dbReference type="Gene3D" id="1.25.40.10">
    <property type="entry name" value="Tetratricopeptide repeat domain"/>
    <property type="match status" value="1"/>
</dbReference>
<feature type="region of interest" description="Disordered" evidence="1">
    <location>
        <begin position="320"/>
        <end position="375"/>
    </location>
</feature>
<dbReference type="Proteomes" id="UP000266841">
    <property type="component" value="Unassembled WGS sequence"/>
</dbReference>
<name>K0TQX0_THAOC</name>
<keyword evidence="3" id="KW-1185">Reference proteome</keyword>
<dbReference type="AlphaFoldDB" id="K0TQX0"/>
<reference evidence="2 3" key="1">
    <citation type="journal article" date="2012" name="Genome Biol.">
        <title>Genome and low-iron response of an oceanic diatom adapted to chronic iron limitation.</title>
        <authorList>
            <person name="Lommer M."/>
            <person name="Specht M."/>
            <person name="Roy A.S."/>
            <person name="Kraemer L."/>
            <person name="Andreson R."/>
            <person name="Gutowska M.A."/>
            <person name="Wolf J."/>
            <person name="Bergner S.V."/>
            <person name="Schilhabel M.B."/>
            <person name="Klostermeier U.C."/>
            <person name="Beiko R.G."/>
            <person name="Rosenstiel P."/>
            <person name="Hippler M."/>
            <person name="Laroche J."/>
        </authorList>
    </citation>
    <scope>NUCLEOTIDE SEQUENCE [LARGE SCALE GENOMIC DNA]</scope>
    <source>
        <strain evidence="2 3">CCMP1005</strain>
    </source>
</reference>
<evidence type="ECO:0000313" key="2">
    <source>
        <dbReference type="EMBL" id="EJK76782.1"/>
    </source>
</evidence>
<organism evidence="2 3">
    <name type="scientific">Thalassiosira oceanica</name>
    <name type="common">Marine diatom</name>
    <dbReference type="NCBI Taxonomy" id="159749"/>
    <lineage>
        <taxon>Eukaryota</taxon>
        <taxon>Sar</taxon>
        <taxon>Stramenopiles</taxon>
        <taxon>Ochrophyta</taxon>
        <taxon>Bacillariophyta</taxon>
        <taxon>Coscinodiscophyceae</taxon>
        <taxon>Thalassiosirophycidae</taxon>
        <taxon>Thalassiosirales</taxon>
        <taxon>Thalassiosiraceae</taxon>
        <taxon>Thalassiosira</taxon>
    </lineage>
</organism>
<dbReference type="EMBL" id="AGNL01001704">
    <property type="protein sequence ID" value="EJK76782.1"/>
    <property type="molecule type" value="Genomic_DNA"/>
</dbReference>
<sequence>MGKKSKRRTKPSAPSAFNMVVTPSKRYYDHLDELNAPGKQAERRRLGSSSGDPRRLNVEAEQLAVEARVMKKAKQNQGAFTMYSKCIELDPFNHEYFHHRSETLWNGKQPELARLDCQIGIDLCFPFEDYKDNECFSLLWCTLTRVCMEVREYTDAARFCDMGLSLVGDSLLFSRNVLNNYREHLTELLEEEHPNDFAQVTLRPVFSSRDKLQFVYTTKVLKPEFPNQPELLSVDLDISTPYLDIFNFIIPDKIREWSHGLEVLDKCSVFKVPESDYWVTAIPVRSEDDRGVIKSRLMCQCVGRFGIVLLKVDRGEEPPVEVDAEISASPSPSSPAPGSARSMWPVRGRLGRGSLPVNGADSNESSGKAVQDKTV</sequence>